<dbReference type="AlphaFoldDB" id="A0A239SSF8"/>
<evidence type="ECO:0000256" key="4">
    <source>
        <dbReference type="ARBA" id="ARBA00022989"/>
    </source>
</evidence>
<accession>A0A239SSF8</accession>
<evidence type="ECO:0000256" key="5">
    <source>
        <dbReference type="ARBA" id="ARBA00023136"/>
    </source>
</evidence>
<gene>
    <name evidence="7" type="ORF">SAMEA4412692_00773</name>
</gene>
<evidence type="ECO:0000256" key="6">
    <source>
        <dbReference type="SAM" id="Phobius"/>
    </source>
</evidence>
<feature type="transmembrane region" description="Helical" evidence="6">
    <location>
        <begin position="88"/>
        <end position="112"/>
    </location>
</feature>
<dbReference type="EMBL" id="LT906439">
    <property type="protein sequence ID" value="SNU87768.1"/>
    <property type="molecule type" value="Genomic_DNA"/>
</dbReference>
<keyword evidence="3 6" id="KW-0812">Transmembrane</keyword>
<feature type="transmembrane region" description="Helical" evidence="6">
    <location>
        <begin position="124"/>
        <end position="142"/>
    </location>
</feature>
<feature type="transmembrane region" description="Helical" evidence="6">
    <location>
        <begin position="319"/>
        <end position="337"/>
    </location>
</feature>
<evidence type="ECO:0000256" key="1">
    <source>
        <dbReference type="ARBA" id="ARBA00004651"/>
    </source>
</evidence>
<feature type="transmembrane region" description="Helical" evidence="6">
    <location>
        <begin position="12"/>
        <end position="32"/>
    </location>
</feature>
<dbReference type="InterPro" id="IPR018385">
    <property type="entry name" value="C4_dicarb_anaerob_car-like"/>
</dbReference>
<evidence type="ECO:0000313" key="7">
    <source>
        <dbReference type="EMBL" id="SNU87768.1"/>
    </source>
</evidence>
<dbReference type="OrthoDB" id="255482at2"/>
<sequence>MTEKVKKGFKMPSSFTVLYLIIILMAILTWIVPAGQYKVDDAGNLLAGTYQQVEANKQGLYEVFMAPIRGMIGTKGANPTPGAIEVSFFILMVGGFLGVVTETGALDAGLGAVINRFKGKEKMLIPFLMFLFCLGGSTYGMAEETMAFYPLIIPVMVAVGFDTITAVSIVLIGSQVGCLASTVNPFATGVASDAAGISIGDGIIWRFLFFIVMYAISTFYVYSYASKVEKSPEKSYVFATREADIEHFRLKNEGELTLSKSQKSVIWLFALTFIIMVLSLIPWTDLNKNFTLFENLNNFLTGLPILGTIFGHMEPLGTWYFQEITMLFVMMAILIGIMTRMEESRFIKVFINGVADLMSVALICAVARGIQVIMNDGMITATILNWGEKGLAGLSSQLFIALTYIFYLPMSFLIPSTSGLAGATMGIMGPMGEFAGVPAHLVVTAFQSASGLLNLITPTSGVVMGALAIGRIELGTWWKYMAKLIVVIFLTSLALLVFASLFS</sequence>
<keyword evidence="8" id="KW-1185">Reference proteome</keyword>
<evidence type="ECO:0000256" key="3">
    <source>
        <dbReference type="ARBA" id="ARBA00022692"/>
    </source>
</evidence>
<proteinExistence type="predicted"/>
<protein>
    <submittedName>
        <fullName evidence="7">Arginine-ornithine antiporter</fullName>
    </submittedName>
</protein>
<feature type="transmembrane region" description="Helical" evidence="6">
    <location>
        <begin position="203"/>
        <end position="222"/>
    </location>
</feature>
<keyword evidence="4 6" id="KW-1133">Transmembrane helix</keyword>
<reference evidence="7 8" key="1">
    <citation type="submission" date="2017-06" db="EMBL/GenBank/DDBJ databases">
        <authorList>
            <consortium name="Pathogen Informatics"/>
        </authorList>
    </citation>
    <scope>NUCLEOTIDE SEQUENCE [LARGE SCALE GENOMIC DNA]</scope>
    <source>
        <strain evidence="7 8">NCTC13788</strain>
    </source>
</reference>
<dbReference type="PANTHER" id="PTHR43652">
    <property type="entry name" value="BASIC AMINO ACID ANTIPORTER YFCC-RELATED"/>
    <property type="match status" value="1"/>
</dbReference>
<feature type="transmembrane region" description="Helical" evidence="6">
    <location>
        <begin position="449"/>
        <end position="469"/>
    </location>
</feature>
<feature type="transmembrane region" description="Helical" evidence="6">
    <location>
        <begin position="148"/>
        <end position="172"/>
    </location>
</feature>
<feature type="transmembrane region" description="Helical" evidence="6">
    <location>
        <begin position="296"/>
        <end position="313"/>
    </location>
</feature>
<evidence type="ECO:0000313" key="8">
    <source>
        <dbReference type="Proteomes" id="UP000215185"/>
    </source>
</evidence>
<comment type="subcellular location">
    <subcellularLocation>
        <location evidence="1">Cell membrane</location>
        <topology evidence="1">Multi-pass membrane protein</topology>
    </subcellularLocation>
</comment>
<keyword evidence="5 6" id="KW-0472">Membrane</keyword>
<dbReference type="Pfam" id="PF03606">
    <property type="entry name" value="DcuC"/>
    <property type="match status" value="1"/>
</dbReference>
<dbReference type="STRING" id="1123308.GCA_000380085_00115"/>
<organism evidence="7 8">
    <name type="scientific">Streptococcus merionis</name>
    <dbReference type="NCBI Taxonomy" id="400065"/>
    <lineage>
        <taxon>Bacteria</taxon>
        <taxon>Bacillati</taxon>
        <taxon>Bacillota</taxon>
        <taxon>Bacilli</taxon>
        <taxon>Lactobacillales</taxon>
        <taxon>Streptococcaceae</taxon>
        <taxon>Streptococcus</taxon>
    </lineage>
</organism>
<feature type="transmembrane region" description="Helical" evidence="6">
    <location>
        <begin position="481"/>
        <end position="502"/>
    </location>
</feature>
<dbReference type="KEGG" id="smen:SAMEA4412692_0773"/>
<dbReference type="InterPro" id="IPR051679">
    <property type="entry name" value="DASS-Related_Transporters"/>
</dbReference>
<keyword evidence="2" id="KW-1003">Cell membrane</keyword>
<evidence type="ECO:0000256" key="2">
    <source>
        <dbReference type="ARBA" id="ARBA00022475"/>
    </source>
</evidence>
<dbReference type="RefSeq" id="WP_018372671.1">
    <property type="nucleotide sequence ID" value="NZ_LT906439.1"/>
</dbReference>
<dbReference type="PANTHER" id="PTHR43652:SF6">
    <property type="entry name" value="ARGININE REPRESSOR"/>
    <property type="match status" value="1"/>
</dbReference>
<feature type="transmembrane region" description="Helical" evidence="6">
    <location>
        <begin position="349"/>
        <end position="370"/>
    </location>
</feature>
<dbReference type="eggNOG" id="COG1288">
    <property type="taxonomic scope" value="Bacteria"/>
</dbReference>
<dbReference type="Proteomes" id="UP000215185">
    <property type="component" value="Chromosome 1"/>
</dbReference>
<feature type="transmembrane region" description="Helical" evidence="6">
    <location>
        <begin position="265"/>
        <end position="284"/>
    </location>
</feature>
<name>A0A239SSF8_9STRE</name>
<dbReference type="GO" id="GO:0005886">
    <property type="term" value="C:plasma membrane"/>
    <property type="evidence" value="ECO:0007669"/>
    <property type="project" value="UniProtKB-SubCell"/>
</dbReference>